<protein>
    <recommendedName>
        <fullName evidence="1">F-box domain-containing protein</fullName>
    </recommendedName>
</protein>
<comment type="caution">
    <text evidence="2">The sequence shown here is derived from an EMBL/GenBank/DDBJ whole genome shotgun (WGS) entry which is preliminary data.</text>
</comment>
<sequence length="243" mass="27108">MTSARTLATPSTQSFPFSRLPLELQAQVLLHCDYFTLKRIQRVCKSFKTLLDGAMFDKALFRPTLTPLSQDELVALAQESGSSSDSALSVHPAIQASRWRVRDLAEGFLLYDDAPEEYVKYFRLNTLAARNESATSPAVHGMKVVVRRYGARDEEDVLIYEHSEAIEHGYSGAEVRGPITMAELALTLFKLEFQWKAYVLDWDGNGISSLLPFPNGFEEVSAELLPDGSAVVTQEIFGYAMDD</sequence>
<reference evidence="2" key="1">
    <citation type="submission" date="2016-04" db="EMBL/GenBank/DDBJ databases">
        <authorList>
            <person name="Nguyen H.D."/>
            <person name="Samba Siva P."/>
            <person name="Cullis J."/>
            <person name="Levesque C.A."/>
            <person name="Hambleton S."/>
        </authorList>
    </citation>
    <scope>NUCLEOTIDE SEQUENCE</scope>
    <source>
        <strain evidence="2">DAOMC 236422</strain>
    </source>
</reference>
<dbReference type="PROSITE" id="PS50181">
    <property type="entry name" value="FBOX"/>
    <property type="match status" value="1"/>
</dbReference>
<dbReference type="InterPro" id="IPR001810">
    <property type="entry name" value="F-box_dom"/>
</dbReference>
<proteinExistence type="predicted"/>
<dbReference type="Gene3D" id="1.20.1280.50">
    <property type="match status" value="1"/>
</dbReference>
<gene>
    <name evidence="2" type="ORF">A4X09_0g6071</name>
</gene>
<dbReference type="Proteomes" id="UP000078113">
    <property type="component" value="Unassembled WGS sequence"/>
</dbReference>
<dbReference type="EMBL" id="LWDG02000356">
    <property type="protein sequence ID" value="KAE8266280.1"/>
    <property type="molecule type" value="Genomic_DNA"/>
</dbReference>
<dbReference type="Pfam" id="PF00646">
    <property type="entry name" value="F-box"/>
    <property type="match status" value="1"/>
</dbReference>
<dbReference type="InterPro" id="IPR036047">
    <property type="entry name" value="F-box-like_dom_sf"/>
</dbReference>
<feature type="domain" description="F-box" evidence="1">
    <location>
        <begin position="14"/>
        <end position="64"/>
    </location>
</feature>
<dbReference type="CDD" id="cd09917">
    <property type="entry name" value="F-box_SF"/>
    <property type="match status" value="1"/>
</dbReference>
<name>A0A8X7N616_9BASI</name>
<organism evidence="2 3">
    <name type="scientific">Tilletia walkeri</name>
    <dbReference type="NCBI Taxonomy" id="117179"/>
    <lineage>
        <taxon>Eukaryota</taxon>
        <taxon>Fungi</taxon>
        <taxon>Dikarya</taxon>
        <taxon>Basidiomycota</taxon>
        <taxon>Ustilaginomycotina</taxon>
        <taxon>Exobasidiomycetes</taxon>
        <taxon>Tilletiales</taxon>
        <taxon>Tilletiaceae</taxon>
        <taxon>Tilletia</taxon>
    </lineage>
</organism>
<dbReference type="SUPFAM" id="SSF81383">
    <property type="entry name" value="F-box domain"/>
    <property type="match status" value="1"/>
</dbReference>
<accession>A0A8X7N616</accession>
<keyword evidence="3" id="KW-1185">Reference proteome</keyword>
<evidence type="ECO:0000259" key="1">
    <source>
        <dbReference type="PROSITE" id="PS50181"/>
    </source>
</evidence>
<reference evidence="2" key="2">
    <citation type="journal article" date="2019" name="IMA Fungus">
        <title>Genome sequencing and comparison of five Tilletia species to identify candidate genes for the detection of regulated species infecting wheat.</title>
        <authorList>
            <person name="Nguyen H.D.T."/>
            <person name="Sultana T."/>
            <person name="Kesanakurti P."/>
            <person name="Hambleton S."/>
        </authorList>
    </citation>
    <scope>NUCLEOTIDE SEQUENCE</scope>
    <source>
        <strain evidence="2">DAOMC 236422</strain>
    </source>
</reference>
<dbReference type="AlphaFoldDB" id="A0A8X7N616"/>
<evidence type="ECO:0000313" key="3">
    <source>
        <dbReference type="Proteomes" id="UP000078113"/>
    </source>
</evidence>
<evidence type="ECO:0000313" key="2">
    <source>
        <dbReference type="EMBL" id="KAE8266280.1"/>
    </source>
</evidence>